<name>A0ABS9KVB3_9BACT</name>
<dbReference type="Proteomes" id="UP001165367">
    <property type="component" value="Unassembled WGS sequence"/>
</dbReference>
<reference evidence="1" key="1">
    <citation type="submission" date="2022-01" db="EMBL/GenBank/DDBJ databases">
        <authorList>
            <person name="Jo J.-H."/>
            <person name="Im W.-T."/>
        </authorList>
    </citation>
    <scope>NUCLEOTIDE SEQUENCE</scope>
    <source>
        <strain evidence="1">NA20</strain>
    </source>
</reference>
<dbReference type="Gene3D" id="2.40.30.100">
    <property type="entry name" value="AF2212/PG0164-like"/>
    <property type="match status" value="1"/>
</dbReference>
<sequence>MKKFTAELHIIGINPFVFIPPAVLASIFKAAGKEKGPIPVSGTINNVPYKQTLVRYRGEWRLYINTTMLKNSPEHIGEKIKVSIAVDKADRSIQPHPSLAKALKDDPGARRVFDGLRPSLQHEIIRYIDHLKTPESVERNVARAIAFLLGKERFIGRDRPQGN</sequence>
<dbReference type="SUPFAM" id="SSF141694">
    <property type="entry name" value="AF2212/PG0164-like"/>
    <property type="match status" value="1"/>
</dbReference>
<gene>
    <name evidence="1" type="ORF">LZZ85_17915</name>
</gene>
<dbReference type="Pfam" id="PF08922">
    <property type="entry name" value="DUF1905"/>
    <property type="match status" value="1"/>
</dbReference>
<organism evidence="1 2">
    <name type="scientific">Terrimonas ginsenosidimutans</name>
    <dbReference type="NCBI Taxonomy" id="2908004"/>
    <lineage>
        <taxon>Bacteria</taxon>
        <taxon>Pseudomonadati</taxon>
        <taxon>Bacteroidota</taxon>
        <taxon>Chitinophagia</taxon>
        <taxon>Chitinophagales</taxon>
        <taxon>Chitinophagaceae</taxon>
        <taxon>Terrimonas</taxon>
    </lineage>
</organism>
<dbReference type="InterPro" id="IPR015018">
    <property type="entry name" value="DUF1905"/>
</dbReference>
<proteinExistence type="predicted"/>
<accession>A0ABS9KVB3</accession>
<dbReference type="InterPro" id="IPR037079">
    <property type="entry name" value="AF2212/PG0164-like_sf"/>
</dbReference>
<evidence type="ECO:0000313" key="2">
    <source>
        <dbReference type="Proteomes" id="UP001165367"/>
    </source>
</evidence>
<evidence type="ECO:0000313" key="1">
    <source>
        <dbReference type="EMBL" id="MCG2616179.1"/>
    </source>
</evidence>
<dbReference type="EMBL" id="JAKLTR010000012">
    <property type="protein sequence ID" value="MCG2616179.1"/>
    <property type="molecule type" value="Genomic_DNA"/>
</dbReference>
<comment type="caution">
    <text evidence="1">The sequence shown here is derived from an EMBL/GenBank/DDBJ whole genome shotgun (WGS) entry which is preliminary data.</text>
</comment>
<dbReference type="RefSeq" id="WP_237874717.1">
    <property type="nucleotide sequence ID" value="NZ_JAKLTR010000012.1"/>
</dbReference>
<keyword evidence="2" id="KW-1185">Reference proteome</keyword>
<dbReference type="Pfam" id="PF13376">
    <property type="entry name" value="OmdA"/>
    <property type="match status" value="1"/>
</dbReference>
<protein>
    <submittedName>
        <fullName evidence="1">YdeI/OmpD-associated family protein</fullName>
    </submittedName>
</protein>